<dbReference type="EMBL" id="SOEZ01000078">
    <property type="protein sequence ID" value="TFB46777.1"/>
    <property type="molecule type" value="Genomic_DNA"/>
</dbReference>
<gene>
    <name evidence="1" type="ORF">E3O23_16625</name>
</gene>
<proteinExistence type="predicted"/>
<accession>A0A4R8UA54</accession>
<dbReference type="Proteomes" id="UP000297866">
    <property type="component" value="Unassembled WGS sequence"/>
</dbReference>
<sequence length="186" mass="19403">MNRHLISPIVGFALLAGGLSGCSDGGGSDVLGFAGAGKSLSGLPADRYDSVVAGIAIDNTTGQDIVLINVTPIGVRNARIGEISIAPIQDLPDGTSLMIMAAAPPLSGTELRAWRQRKAVRGFVVRPGAEAEWNALYEMRPIDPSKEARTTGVRITFRIGRVTLTETLNDGVCFAPGGDAEACQLD</sequence>
<name>A0A4R8UA54_9MICO</name>
<keyword evidence="2" id="KW-1185">Reference proteome</keyword>
<dbReference type="RefSeq" id="WP_134492959.1">
    <property type="nucleotide sequence ID" value="NZ_SOEZ01000078.1"/>
</dbReference>
<dbReference type="PROSITE" id="PS51257">
    <property type="entry name" value="PROKAR_LIPOPROTEIN"/>
    <property type="match status" value="1"/>
</dbReference>
<evidence type="ECO:0008006" key="3">
    <source>
        <dbReference type="Google" id="ProtNLM"/>
    </source>
</evidence>
<reference evidence="1 2" key="1">
    <citation type="submission" date="2019-03" db="EMBL/GenBank/DDBJ databases">
        <title>Genomics of glacier-inhabiting Cryobacterium strains.</title>
        <authorList>
            <person name="Liu Q."/>
            <person name="Xin Y.-H."/>
        </authorList>
    </citation>
    <scope>NUCLEOTIDE SEQUENCE [LARGE SCALE GENOMIC DNA]</scope>
    <source>
        <strain evidence="1 2">Sr47</strain>
    </source>
</reference>
<organism evidence="1 2">
    <name type="scientific">Cryobacterium tagatosivorans</name>
    <dbReference type="NCBI Taxonomy" id="1259199"/>
    <lineage>
        <taxon>Bacteria</taxon>
        <taxon>Bacillati</taxon>
        <taxon>Actinomycetota</taxon>
        <taxon>Actinomycetes</taxon>
        <taxon>Micrococcales</taxon>
        <taxon>Microbacteriaceae</taxon>
        <taxon>Cryobacterium</taxon>
    </lineage>
</organism>
<dbReference type="AlphaFoldDB" id="A0A4R8UA54"/>
<comment type="caution">
    <text evidence="1">The sequence shown here is derived from an EMBL/GenBank/DDBJ whole genome shotgun (WGS) entry which is preliminary data.</text>
</comment>
<evidence type="ECO:0000313" key="2">
    <source>
        <dbReference type="Proteomes" id="UP000297866"/>
    </source>
</evidence>
<evidence type="ECO:0000313" key="1">
    <source>
        <dbReference type="EMBL" id="TFB46777.1"/>
    </source>
</evidence>
<protein>
    <recommendedName>
        <fullName evidence="3">Lipoprotein</fullName>
    </recommendedName>
</protein>